<evidence type="ECO:0000256" key="5">
    <source>
        <dbReference type="ARBA" id="ARBA00022989"/>
    </source>
</evidence>
<sequence>MKQSVFYRIKRNKVYLLLLLPTLLYYLLFHYVPMFGIVVSFMDYNLFKGVWHSPWVGLKHYRMFLSNPDAWLIVRNTLLLGLYKFIFAFPAPIALAVLFYEMRWKKFRRFVQSVSYLPYFLSSVVLSSVMIMLLSPSTGWINKAIQSLGYEPINFLQRPEWFRTIYIASDIWQMTGYGTIIFLAALAAIDPQLYEAARMDGANRWKQTVHVTIPGIIPAIVIMFIMSISGIINIPFDKAFLIGNAGNMDTADIITTYVYRIGILGGGMSYATAINLSLGLVTMLLVYLTNAASRKVGETSLW</sequence>
<dbReference type="PANTHER" id="PTHR30193">
    <property type="entry name" value="ABC TRANSPORTER PERMEASE PROTEIN"/>
    <property type="match status" value="1"/>
</dbReference>
<keyword evidence="4 7" id="KW-0812">Transmembrane</keyword>
<keyword evidence="10" id="KW-1185">Reference proteome</keyword>
<dbReference type="RefSeq" id="WP_282910472.1">
    <property type="nucleotide sequence ID" value="NZ_JAGRPV010000001.1"/>
</dbReference>
<dbReference type="InterPro" id="IPR051393">
    <property type="entry name" value="ABC_transporter_permease"/>
</dbReference>
<gene>
    <name evidence="9" type="ORF">KB449_22415</name>
</gene>
<dbReference type="InterPro" id="IPR035906">
    <property type="entry name" value="MetI-like_sf"/>
</dbReference>
<protein>
    <submittedName>
        <fullName evidence="9">ABC transporter permease subunit</fullName>
    </submittedName>
</protein>
<evidence type="ECO:0000313" key="10">
    <source>
        <dbReference type="Proteomes" id="UP001161691"/>
    </source>
</evidence>
<dbReference type="InterPro" id="IPR000515">
    <property type="entry name" value="MetI-like"/>
</dbReference>
<accession>A0ABT6TN83</accession>
<keyword evidence="2 7" id="KW-0813">Transport</keyword>
<comment type="subcellular location">
    <subcellularLocation>
        <location evidence="1 7">Cell membrane</location>
        <topology evidence="1 7">Multi-pass membrane protein</topology>
    </subcellularLocation>
</comment>
<evidence type="ECO:0000256" key="4">
    <source>
        <dbReference type="ARBA" id="ARBA00022692"/>
    </source>
</evidence>
<feature type="transmembrane region" description="Helical" evidence="7">
    <location>
        <begin position="171"/>
        <end position="189"/>
    </location>
</feature>
<evidence type="ECO:0000256" key="6">
    <source>
        <dbReference type="ARBA" id="ARBA00023136"/>
    </source>
</evidence>
<evidence type="ECO:0000256" key="1">
    <source>
        <dbReference type="ARBA" id="ARBA00004651"/>
    </source>
</evidence>
<comment type="similarity">
    <text evidence="7">Belongs to the binding-protein-dependent transport system permease family.</text>
</comment>
<feature type="transmembrane region" description="Helical" evidence="7">
    <location>
        <begin position="82"/>
        <end position="102"/>
    </location>
</feature>
<reference evidence="9" key="1">
    <citation type="submission" date="2023-04" db="EMBL/GenBank/DDBJ databases">
        <title>Comparative genomic analysis of Cohnella hashimotonis sp. nov., isolated from the International Space Station.</title>
        <authorList>
            <person name="Venkateswaran K."/>
            <person name="Simpson A."/>
        </authorList>
    </citation>
    <scope>NUCLEOTIDE SEQUENCE</scope>
    <source>
        <strain evidence="9">F6_2S_P_1</strain>
    </source>
</reference>
<evidence type="ECO:0000313" key="9">
    <source>
        <dbReference type="EMBL" id="MDI4647723.1"/>
    </source>
</evidence>
<feature type="transmembrane region" description="Helical" evidence="7">
    <location>
        <begin position="114"/>
        <end position="134"/>
    </location>
</feature>
<evidence type="ECO:0000259" key="8">
    <source>
        <dbReference type="PROSITE" id="PS50928"/>
    </source>
</evidence>
<organism evidence="9 10">
    <name type="scientific">Cohnella hashimotonis</name>
    <dbReference type="NCBI Taxonomy" id="2826895"/>
    <lineage>
        <taxon>Bacteria</taxon>
        <taxon>Bacillati</taxon>
        <taxon>Bacillota</taxon>
        <taxon>Bacilli</taxon>
        <taxon>Bacillales</taxon>
        <taxon>Paenibacillaceae</taxon>
        <taxon>Cohnella</taxon>
    </lineage>
</organism>
<feature type="transmembrane region" description="Helical" evidence="7">
    <location>
        <begin position="209"/>
        <end position="232"/>
    </location>
</feature>
<feature type="domain" description="ABC transmembrane type-1" evidence="8">
    <location>
        <begin position="74"/>
        <end position="289"/>
    </location>
</feature>
<feature type="transmembrane region" description="Helical" evidence="7">
    <location>
        <begin position="268"/>
        <end position="288"/>
    </location>
</feature>
<evidence type="ECO:0000256" key="2">
    <source>
        <dbReference type="ARBA" id="ARBA00022448"/>
    </source>
</evidence>
<name>A0ABT6TN83_9BACL</name>
<comment type="caution">
    <text evidence="9">The sequence shown here is derived from an EMBL/GenBank/DDBJ whole genome shotgun (WGS) entry which is preliminary data.</text>
</comment>
<dbReference type="Pfam" id="PF00528">
    <property type="entry name" value="BPD_transp_1"/>
    <property type="match status" value="1"/>
</dbReference>
<evidence type="ECO:0000256" key="3">
    <source>
        <dbReference type="ARBA" id="ARBA00022475"/>
    </source>
</evidence>
<dbReference type="PANTHER" id="PTHR30193:SF44">
    <property type="entry name" value="LACTOSE TRANSPORT SYSTEM PERMEASE PROTEIN LACF"/>
    <property type="match status" value="1"/>
</dbReference>
<dbReference type="EMBL" id="JAGRPV010000001">
    <property type="protein sequence ID" value="MDI4647723.1"/>
    <property type="molecule type" value="Genomic_DNA"/>
</dbReference>
<feature type="transmembrane region" description="Helical" evidence="7">
    <location>
        <begin position="12"/>
        <end position="32"/>
    </location>
</feature>
<dbReference type="Gene3D" id="1.10.3720.10">
    <property type="entry name" value="MetI-like"/>
    <property type="match status" value="1"/>
</dbReference>
<dbReference type="CDD" id="cd06261">
    <property type="entry name" value="TM_PBP2"/>
    <property type="match status" value="1"/>
</dbReference>
<proteinExistence type="inferred from homology"/>
<keyword evidence="5 7" id="KW-1133">Transmembrane helix</keyword>
<dbReference type="Proteomes" id="UP001161691">
    <property type="component" value="Unassembled WGS sequence"/>
</dbReference>
<dbReference type="SUPFAM" id="SSF161098">
    <property type="entry name" value="MetI-like"/>
    <property type="match status" value="1"/>
</dbReference>
<dbReference type="PROSITE" id="PS50928">
    <property type="entry name" value="ABC_TM1"/>
    <property type="match status" value="1"/>
</dbReference>
<keyword evidence="3" id="KW-1003">Cell membrane</keyword>
<evidence type="ECO:0000256" key="7">
    <source>
        <dbReference type="RuleBase" id="RU363032"/>
    </source>
</evidence>
<keyword evidence="6 7" id="KW-0472">Membrane</keyword>